<reference evidence="3 4" key="1">
    <citation type="submission" date="2024-10" db="EMBL/GenBank/DDBJ databases">
        <title>Updated reference genomes for cyclostephanoid diatoms.</title>
        <authorList>
            <person name="Roberts W.R."/>
            <person name="Alverson A.J."/>
        </authorList>
    </citation>
    <scope>NUCLEOTIDE SEQUENCE [LARGE SCALE GENOMIC DNA]</scope>
    <source>
        <strain evidence="3 4">AJA010-31</strain>
    </source>
</reference>
<feature type="region of interest" description="Disordered" evidence="1">
    <location>
        <begin position="292"/>
        <end position="392"/>
    </location>
</feature>
<evidence type="ECO:0000313" key="4">
    <source>
        <dbReference type="Proteomes" id="UP001530400"/>
    </source>
</evidence>
<feature type="compositionally biased region" description="Basic and acidic residues" evidence="1">
    <location>
        <begin position="361"/>
        <end position="374"/>
    </location>
</feature>
<feature type="compositionally biased region" description="Acidic residues" evidence="1">
    <location>
        <begin position="77"/>
        <end position="88"/>
    </location>
</feature>
<sequence>MMEASGSGIVLPASNSSGKTNSPTKGSKVSVSDFVSASFARFEAEYGPSAFAEVSTENETPNLSTTRQTENYTDKIDDNDEQDDEEEEEEEPFWSLLLTLYLPLLVFGLRRSTFGTFSFIRTFLLGHVLRLLISAVLFSIPTSFNDRFEKWWGSITKIYWVQHVLWALTGEEKFHPNNHPNHLGGGHYQCFNESAIGAVPVSGTRNKHPDQVWPPPALTLLTLVTVMAFIIHPDGLTWIIIGKAFDGLLYLVQLATVALIMLRDEPIHTIAAATSLAGIILLGVVIHKTLSPKKNHSVPEGESSGSSRKPKKGKKGRSGRHSNHNARGRGKTRGGHFRSQKDLYESPTRQSSRSRSPSLVRSEDLQKNENDDAKSGTVSGVNGDSHSQKVLTDKSRNRIESADSAAVHLQSHNSLSKLRPYSVDSSLPQLSDDVSSCSSITGSLIDAPGSKPLKSDLEDVDKKSKSRKSKNQKRGKNTTAAGTQSNVSQTSASRAPPGFIANDPAMTPSRVSPLTLSNPSSSPYKGSDNVSISPVRKAISRPPPHSKANHNSNRALASTSDGIVKQPFSAQMPINHPSNVESIGKFPSQSLNQPPGIVRYGLPDYSAYAQSDSRYDPKKIELAAFLARVGLVGSACADMLRDLLDVDALAALTPQQLYFYNVGDEKQMEIAALLKARELRLLQQQMQRMPQPSVHTTSPVIRPPPGLGFGCPSPNLEPTNAAATLQTKPVQPIMRPLTQTRSFTPDSTSDFILSSPVSCTSANNVSRNNFTLQSLRASDDNAMANGNVVDPLIQASFHHNQPSRPLPIGSRLFSSVTRVERVQTEDEKIDADLQQLGDQMAGSILDF</sequence>
<feature type="compositionally biased region" description="Polar residues" evidence="1">
    <location>
        <begin position="55"/>
        <end position="71"/>
    </location>
</feature>
<evidence type="ECO:0000313" key="3">
    <source>
        <dbReference type="EMBL" id="KAL3799494.1"/>
    </source>
</evidence>
<feature type="compositionally biased region" description="Basic residues" evidence="1">
    <location>
        <begin position="308"/>
        <end position="338"/>
    </location>
</feature>
<feature type="region of interest" description="Disordered" evidence="1">
    <location>
        <begin position="1"/>
        <end position="30"/>
    </location>
</feature>
<evidence type="ECO:0000256" key="2">
    <source>
        <dbReference type="SAM" id="Phobius"/>
    </source>
</evidence>
<comment type="caution">
    <text evidence="3">The sequence shown here is derived from an EMBL/GenBank/DDBJ whole genome shotgun (WGS) entry which is preliminary data.</text>
</comment>
<feature type="transmembrane region" description="Helical" evidence="2">
    <location>
        <begin position="267"/>
        <end position="286"/>
    </location>
</feature>
<feature type="transmembrane region" description="Helical" evidence="2">
    <location>
        <begin position="238"/>
        <end position="261"/>
    </location>
</feature>
<organism evidence="3 4">
    <name type="scientific">Cyclotella atomus</name>
    <dbReference type="NCBI Taxonomy" id="382360"/>
    <lineage>
        <taxon>Eukaryota</taxon>
        <taxon>Sar</taxon>
        <taxon>Stramenopiles</taxon>
        <taxon>Ochrophyta</taxon>
        <taxon>Bacillariophyta</taxon>
        <taxon>Coscinodiscophyceae</taxon>
        <taxon>Thalassiosirophycidae</taxon>
        <taxon>Stephanodiscales</taxon>
        <taxon>Stephanodiscaceae</taxon>
        <taxon>Cyclotella</taxon>
    </lineage>
</organism>
<feature type="compositionally biased region" description="Low complexity" evidence="1">
    <location>
        <begin position="512"/>
        <end position="523"/>
    </location>
</feature>
<feature type="region of interest" description="Disordered" evidence="1">
    <location>
        <begin position="419"/>
        <end position="555"/>
    </location>
</feature>
<keyword evidence="2" id="KW-1133">Transmembrane helix</keyword>
<keyword evidence="4" id="KW-1185">Reference proteome</keyword>
<feature type="transmembrane region" description="Helical" evidence="2">
    <location>
        <begin position="122"/>
        <end position="144"/>
    </location>
</feature>
<name>A0ABD3QGG9_9STRA</name>
<feature type="transmembrane region" description="Helical" evidence="2">
    <location>
        <begin position="212"/>
        <end position="231"/>
    </location>
</feature>
<accession>A0ABD3QGG9</accession>
<protein>
    <submittedName>
        <fullName evidence="3">Uncharacterized protein</fullName>
    </submittedName>
</protein>
<feature type="compositionally biased region" description="Polar residues" evidence="1">
    <location>
        <begin position="13"/>
        <end position="25"/>
    </location>
</feature>
<dbReference type="AlphaFoldDB" id="A0ABD3QGG9"/>
<keyword evidence="2" id="KW-0472">Membrane</keyword>
<feature type="compositionally biased region" description="Basic and acidic residues" evidence="1">
    <location>
        <begin position="453"/>
        <end position="463"/>
    </location>
</feature>
<keyword evidence="2" id="KW-0812">Transmembrane</keyword>
<feature type="compositionally biased region" description="Polar residues" evidence="1">
    <location>
        <begin position="478"/>
        <end position="493"/>
    </location>
</feature>
<feature type="compositionally biased region" description="Polar residues" evidence="1">
    <location>
        <begin position="423"/>
        <end position="442"/>
    </location>
</feature>
<feature type="compositionally biased region" description="Basic residues" evidence="1">
    <location>
        <begin position="464"/>
        <end position="476"/>
    </location>
</feature>
<feature type="compositionally biased region" description="Polar residues" evidence="1">
    <location>
        <begin position="376"/>
        <end position="390"/>
    </location>
</feature>
<feature type="region of interest" description="Disordered" evidence="1">
    <location>
        <begin position="51"/>
        <end position="88"/>
    </location>
</feature>
<proteinExistence type="predicted"/>
<gene>
    <name evidence="3" type="ORF">ACHAWO_002388</name>
</gene>
<dbReference type="EMBL" id="JALLPJ020000183">
    <property type="protein sequence ID" value="KAL3799494.1"/>
    <property type="molecule type" value="Genomic_DNA"/>
</dbReference>
<feature type="compositionally biased region" description="Low complexity" evidence="1">
    <location>
        <begin position="346"/>
        <end position="360"/>
    </location>
</feature>
<evidence type="ECO:0000256" key="1">
    <source>
        <dbReference type="SAM" id="MobiDB-lite"/>
    </source>
</evidence>
<dbReference type="Proteomes" id="UP001530400">
    <property type="component" value="Unassembled WGS sequence"/>
</dbReference>